<accession>A0ABD2W2B8</accession>
<dbReference type="InterPro" id="IPR036397">
    <property type="entry name" value="RNaseH_sf"/>
</dbReference>
<dbReference type="AlphaFoldDB" id="A0ABD2W2B8"/>
<organism evidence="2 3">
    <name type="scientific">Trichogramma kaykai</name>
    <dbReference type="NCBI Taxonomy" id="54128"/>
    <lineage>
        <taxon>Eukaryota</taxon>
        <taxon>Metazoa</taxon>
        <taxon>Ecdysozoa</taxon>
        <taxon>Arthropoda</taxon>
        <taxon>Hexapoda</taxon>
        <taxon>Insecta</taxon>
        <taxon>Pterygota</taxon>
        <taxon>Neoptera</taxon>
        <taxon>Endopterygota</taxon>
        <taxon>Hymenoptera</taxon>
        <taxon>Apocrita</taxon>
        <taxon>Proctotrupomorpha</taxon>
        <taxon>Chalcidoidea</taxon>
        <taxon>Trichogrammatidae</taxon>
        <taxon>Trichogramma</taxon>
    </lineage>
</organism>
<keyword evidence="3" id="KW-1185">Reference proteome</keyword>
<dbReference type="PROSITE" id="PS50994">
    <property type="entry name" value="INTEGRASE"/>
    <property type="match status" value="1"/>
</dbReference>
<sequence length="92" mass="10499">MFKLNPHRVVISHPGPRGFGDLFNVISPHKYLLTVIDVFSKYSWAVPVKSENAEYVTNAMSTILNNKISPKNLQTDNGKEFYNSNFQNLIKN</sequence>
<dbReference type="SUPFAM" id="SSF53098">
    <property type="entry name" value="Ribonuclease H-like"/>
    <property type="match status" value="1"/>
</dbReference>
<dbReference type="EMBL" id="JBJJXI010000141">
    <property type="protein sequence ID" value="KAL3386988.1"/>
    <property type="molecule type" value="Genomic_DNA"/>
</dbReference>
<dbReference type="Gene3D" id="3.30.420.10">
    <property type="entry name" value="Ribonuclease H-like superfamily/Ribonuclease H"/>
    <property type="match status" value="1"/>
</dbReference>
<protein>
    <recommendedName>
        <fullName evidence="1">Integrase catalytic domain-containing protein</fullName>
    </recommendedName>
</protein>
<feature type="domain" description="Integrase catalytic" evidence="1">
    <location>
        <begin position="10"/>
        <end position="92"/>
    </location>
</feature>
<evidence type="ECO:0000313" key="3">
    <source>
        <dbReference type="Proteomes" id="UP001627154"/>
    </source>
</evidence>
<evidence type="ECO:0000259" key="1">
    <source>
        <dbReference type="PROSITE" id="PS50994"/>
    </source>
</evidence>
<dbReference type="InterPro" id="IPR001584">
    <property type="entry name" value="Integrase_cat-core"/>
</dbReference>
<dbReference type="InterPro" id="IPR012337">
    <property type="entry name" value="RNaseH-like_sf"/>
</dbReference>
<proteinExistence type="predicted"/>
<dbReference type="PANTHER" id="PTHR46585">
    <property type="entry name" value="INTEGRASE CORE DOMAIN CONTAINING PROTEIN"/>
    <property type="match status" value="1"/>
</dbReference>
<evidence type="ECO:0000313" key="2">
    <source>
        <dbReference type="EMBL" id="KAL3386988.1"/>
    </source>
</evidence>
<gene>
    <name evidence="2" type="ORF">TKK_017568</name>
</gene>
<name>A0ABD2W2B8_9HYME</name>
<dbReference type="Pfam" id="PF00665">
    <property type="entry name" value="rve"/>
    <property type="match status" value="1"/>
</dbReference>
<reference evidence="2 3" key="1">
    <citation type="journal article" date="2024" name="bioRxiv">
        <title>A reference genome for Trichogramma kaykai: A tiny desert-dwelling parasitoid wasp with competing sex-ratio distorters.</title>
        <authorList>
            <person name="Culotta J."/>
            <person name="Lindsey A.R."/>
        </authorList>
    </citation>
    <scope>NUCLEOTIDE SEQUENCE [LARGE SCALE GENOMIC DNA]</scope>
    <source>
        <strain evidence="2 3">KSX58</strain>
    </source>
</reference>
<dbReference type="Proteomes" id="UP001627154">
    <property type="component" value="Unassembled WGS sequence"/>
</dbReference>
<dbReference type="PANTHER" id="PTHR46585:SF1">
    <property type="entry name" value="CHROMO DOMAIN-CONTAINING PROTEIN"/>
    <property type="match status" value="1"/>
</dbReference>
<comment type="caution">
    <text evidence="2">The sequence shown here is derived from an EMBL/GenBank/DDBJ whole genome shotgun (WGS) entry which is preliminary data.</text>
</comment>